<evidence type="ECO:0000259" key="1">
    <source>
        <dbReference type="Pfam" id="PF00535"/>
    </source>
</evidence>
<accession>A0A1I6GJH0</accession>
<dbReference type="SUPFAM" id="SSF53448">
    <property type="entry name" value="Nucleotide-diphospho-sugar transferases"/>
    <property type="match status" value="1"/>
</dbReference>
<dbReference type="InterPro" id="IPR001173">
    <property type="entry name" value="Glyco_trans_2-like"/>
</dbReference>
<dbReference type="AlphaFoldDB" id="A0A1I6GJH0"/>
<feature type="domain" description="Glycosyltransferase 2-like" evidence="1">
    <location>
        <begin position="8"/>
        <end position="134"/>
    </location>
</feature>
<proteinExistence type="predicted"/>
<dbReference type="RefSeq" id="WP_245762868.1">
    <property type="nucleotide sequence ID" value="NZ_FOYR01000001.1"/>
</dbReference>
<evidence type="ECO:0000313" key="2">
    <source>
        <dbReference type="EMBL" id="SFR42227.1"/>
    </source>
</evidence>
<name>A0A1I6GJH0_9MICO</name>
<reference evidence="3" key="1">
    <citation type="submission" date="2016-10" db="EMBL/GenBank/DDBJ databases">
        <authorList>
            <person name="Varghese N."/>
            <person name="Submissions S."/>
        </authorList>
    </citation>
    <scope>NUCLEOTIDE SEQUENCE [LARGE SCALE GENOMIC DNA]</scope>
    <source>
        <strain evidence="3">CL127</strain>
    </source>
</reference>
<keyword evidence="2" id="KW-0808">Transferase</keyword>
<dbReference type="EMBL" id="FOYR01000001">
    <property type="protein sequence ID" value="SFR42227.1"/>
    <property type="molecule type" value="Genomic_DNA"/>
</dbReference>
<dbReference type="GO" id="GO:0016758">
    <property type="term" value="F:hexosyltransferase activity"/>
    <property type="evidence" value="ECO:0007669"/>
    <property type="project" value="UniProtKB-ARBA"/>
</dbReference>
<dbReference type="PANTHER" id="PTHR22916:SF3">
    <property type="entry name" value="UDP-GLCNAC:BETAGAL BETA-1,3-N-ACETYLGLUCOSAMINYLTRANSFERASE-LIKE PROTEIN 1"/>
    <property type="match status" value="1"/>
</dbReference>
<dbReference type="Proteomes" id="UP000198877">
    <property type="component" value="Unassembled WGS sequence"/>
</dbReference>
<organism evidence="2 3">
    <name type="scientific">Microbacterium azadirachtae</name>
    <dbReference type="NCBI Taxonomy" id="582680"/>
    <lineage>
        <taxon>Bacteria</taxon>
        <taxon>Bacillati</taxon>
        <taxon>Actinomycetota</taxon>
        <taxon>Actinomycetes</taxon>
        <taxon>Micrococcales</taxon>
        <taxon>Microbacteriaceae</taxon>
        <taxon>Microbacterium</taxon>
    </lineage>
</organism>
<dbReference type="Pfam" id="PF00535">
    <property type="entry name" value="Glycos_transf_2"/>
    <property type="match status" value="1"/>
</dbReference>
<sequence length="297" mass="33917">MNVGTIDIIMPFYGDPAQFKEAVLSVLAQDDADWRLVVLDDCYPHWDPSSWLEGLQEPRITYERNPENLGVSRSFDRCIDLARNAYLVIPGCDDRFLPDYVSTVRALIARFDRPEYVQPRVEVIDDDGARATPLVDRVKALIQPRLTHDAVLSGDALVTTLMRGNWAYFPAICWRVDVLRTFRFSDEYEIVMDLALQLDILLDGGRFALSPTTAFQYRRHAASASSYTASDGTRFIEERDFYRAARSRLRARGWRKASRAAAARITSRLNALYQVPSALLHGDRAAVWLLLRHVFTR</sequence>
<gene>
    <name evidence="2" type="ORF">SAMN04488591_1259</name>
</gene>
<evidence type="ECO:0000313" key="3">
    <source>
        <dbReference type="Proteomes" id="UP000198877"/>
    </source>
</evidence>
<dbReference type="InterPro" id="IPR029044">
    <property type="entry name" value="Nucleotide-diphossugar_trans"/>
</dbReference>
<dbReference type="Gene3D" id="3.90.550.10">
    <property type="entry name" value="Spore Coat Polysaccharide Biosynthesis Protein SpsA, Chain A"/>
    <property type="match status" value="1"/>
</dbReference>
<protein>
    <submittedName>
        <fullName evidence="2">Glycosyltransferase involved in cell wall bisynthesis</fullName>
    </submittedName>
</protein>
<dbReference type="PANTHER" id="PTHR22916">
    <property type="entry name" value="GLYCOSYLTRANSFERASE"/>
    <property type="match status" value="1"/>
</dbReference>